<name>A0A2H3BH85_9AGAR</name>
<reference evidence="2" key="1">
    <citation type="journal article" date="2017" name="Nat. Ecol. Evol.">
        <title>Genome expansion and lineage-specific genetic innovations in the forest pathogenic fungi Armillaria.</title>
        <authorList>
            <person name="Sipos G."/>
            <person name="Prasanna A.N."/>
            <person name="Walter M.C."/>
            <person name="O'Connor E."/>
            <person name="Balint B."/>
            <person name="Krizsan K."/>
            <person name="Kiss B."/>
            <person name="Hess J."/>
            <person name="Varga T."/>
            <person name="Slot J."/>
            <person name="Riley R."/>
            <person name="Boka B."/>
            <person name="Rigling D."/>
            <person name="Barry K."/>
            <person name="Lee J."/>
            <person name="Mihaltcheva S."/>
            <person name="LaButti K."/>
            <person name="Lipzen A."/>
            <person name="Waldron R."/>
            <person name="Moloney N.M."/>
            <person name="Sperisen C."/>
            <person name="Kredics L."/>
            <person name="Vagvoelgyi C."/>
            <person name="Patrignani A."/>
            <person name="Fitzpatrick D."/>
            <person name="Nagy I."/>
            <person name="Doyle S."/>
            <person name="Anderson J.B."/>
            <person name="Grigoriev I.V."/>
            <person name="Gueldener U."/>
            <person name="Muensterkoetter M."/>
            <person name="Nagy L.G."/>
        </authorList>
    </citation>
    <scope>NUCLEOTIDE SEQUENCE [LARGE SCALE GENOMIC DNA]</scope>
    <source>
        <strain evidence="2">28-4</strain>
    </source>
</reference>
<dbReference type="Proteomes" id="UP000218334">
    <property type="component" value="Unassembled WGS sequence"/>
</dbReference>
<protein>
    <submittedName>
        <fullName evidence="1">Uncharacterized protein</fullName>
    </submittedName>
</protein>
<dbReference type="AlphaFoldDB" id="A0A2H3BH85"/>
<dbReference type="EMBL" id="KZ293455">
    <property type="protein sequence ID" value="PBK63927.1"/>
    <property type="molecule type" value="Genomic_DNA"/>
</dbReference>
<evidence type="ECO:0000313" key="2">
    <source>
        <dbReference type="Proteomes" id="UP000218334"/>
    </source>
</evidence>
<organism evidence="1 2">
    <name type="scientific">Armillaria solidipes</name>
    <dbReference type="NCBI Taxonomy" id="1076256"/>
    <lineage>
        <taxon>Eukaryota</taxon>
        <taxon>Fungi</taxon>
        <taxon>Dikarya</taxon>
        <taxon>Basidiomycota</taxon>
        <taxon>Agaricomycotina</taxon>
        <taxon>Agaricomycetes</taxon>
        <taxon>Agaricomycetidae</taxon>
        <taxon>Agaricales</taxon>
        <taxon>Marasmiineae</taxon>
        <taxon>Physalacriaceae</taxon>
        <taxon>Armillaria</taxon>
    </lineage>
</organism>
<sequence length="82" mass="8873">MVCGRPAKLQSSHVYFTGWPAAGDPIDTSFSSTTTISSPPATYTPSPPSFYATKCALLLANQSFLLLLLHCYPRNGPRHSQT</sequence>
<accession>A0A2H3BH85</accession>
<evidence type="ECO:0000313" key="1">
    <source>
        <dbReference type="EMBL" id="PBK63927.1"/>
    </source>
</evidence>
<gene>
    <name evidence="1" type="ORF">ARMSODRAFT_521597</name>
</gene>
<proteinExistence type="predicted"/>
<keyword evidence="2" id="KW-1185">Reference proteome</keyword>